<keyword evidence="4" id="KW-1185">Reference proteome</keyword>
<dbReference type="Gene3D" id="2.40.50.100">
    <property type="match status" value="1"/>
</dbReference>
<dbReference type="EMBL" id="JBHTMB010000134">
    <property type="protein sequence ID" value="MFD1234570.1"/>
    <property type="molecule type" value="Genomic_DNA"/>
</dbReference>
<dbReference type="InterPro" id="IPR000089">
    <property type="entry name" value="Biotin_lipoyl"/>
</dbReference>
<dbReference type="Proteomes" id="UP001597182">
    <property type="component" value="Unassembled WGS sequence"/>
</dbReference>
<dbReference type="PROSITE" id="PS00189">
    <property type="entry name" value="LIPOYL"/>
    <property type="match status" value="1"/>
</dbReference>
<evidence type="ECO:0000256" key="1">
    <source>
        <dbReference type="ARBA" id="ARBA00022823"/>
    </source>
</evidence>
<dbReference type="InterPro" id="IPR045257">
    <property type="entry name" value="E2/Pdx1"/>
</dbReference>
<name>A0ABW3VIQ7_9PSEU</name>
<dbReference type="CDD" id="cd06849">
    <property type="entry name" value="lipoyl_domain"/>
    <property type="match status" value="1"/>
</dbReference>
<dbReference type="InterPro" id="IPR011053">
    <property type="entry name" value="Single_hybrid_motif"/>
</dbReference>
<dbReference type="SUPFAM" id="SSF51230">
    <property type="entry name" value="Single hybrid motif"/>
    <property type="match status" value="1"/>
</dbReference>
<dbReference type="PANTHER" id="PTHR23151">
    <property type="entry name" value="DIHYDROLIPOAMIDE ACETYL/SUCCINYL-TRANSFERASE-RELATED"/>
    <property type="match status" value="1"/>
</dbReference>
<dbReference type="InterPro" id="IPR003016">
    <property type="entry name" value="2-oxoA_DH_lipoyl-BS"/>
</dbReference>
<comment type="caution">
    <text evidence="3">The sequence shown here is derived from an EMBL/GenBank/DDBJ whole genome shotgun (WGS) entry which is preliminary data.</text>
</comment>
<protein>
    <submittedName>
        <fullName evidence="3">Lipoyl domain-containing protein</fullName>
    </submittedName>
</protein>
<keyword evidence="1" id="KW-0450">Lipoyl</keyword>
<sequence length="79" mass="8544">MKMTLKLVRVGMNMTEGTIVAWHKEPGDRFAPGDVLYTVETEKVSHDVEATADGTLVEILVPVDEDAEVGQGVCVVEVS</sequence>
<evidence type="ECO:0000313" key="4">
    <source>
        <dbReference type="Proteomes" id="UP001597182"/>
    </source>
</evidence>
<dbReference type="PROSITE" id="PS50968">
    <property type="entry name" value="BIOTINYL_LIPOYL"/>
    <property type="match status" value="1"/>
</dbReference>
<feature type="domain" description="Lipoyl-binding" evidence="2">
    <location>
        <begin position="1"/>
        <end position="77"/>
    </location>
</feature>
<gene>
    <name evidence="3" type="ORF">ACFQ34_14870</name>
</gene>
<accession>A0ABW3VIQ7</accession>
<dbReference type="PANTHER" id="PTHR23151:SF90">
    <property type="entry name" value="DIHYDROLIPOYLLYSINE-RESIDUE ACETYLTRANSFERASE COMPONENT OF PYRUVATE DEHYDROGENASE COMPLEX, MITOCHONDRIAL-RELATED"/>
    <property type="match status" value="1"/>
</dbReference>
<evidence type="ECO:0000259" key="2">
    <source>
        <dbReference type="PROSITE" id="PS50968"/>
    </source>
</evidence>
<proteinExistence type="predicted"/>
<organism evidence="3 4">
    <name type="scientific">Pseudonocardia benzenivorans</name>
    <dbReference type="NCBI Taxonomy" id="228005"/>
    <lineage>
        <taxon>Bacteria</taxon>
        <taxon>Bacillati</taxon>
        <taxon>Actinomycetota</taxon>
        <taxon>Actinomycetes</taxon>
        <taxon>Pseudonocardiales</taxon>
        <taxon>Pseudonocardiaceae</taxon>
        <taxon>Pseudonocardia</taxon>
    </lineage>
</organism>
<reference evidence="4" key="1">
    <citation type="journal article" date="2019" name="Int. J. Syst. Evol. Microbiol.">
        <title>The Global Catalogue of Microorganisms (GCM) 10K type strain sequencing project: providing services to taxonomists for standard genome sequencing and annotation.</title>
        <authorList>
            <consortium name="The Broad Institute Genomics Platform"/>
            <consortium name="The Broad Institute Genome Sequencing Center for Infectious Disease"/>
            <person name="Wu L."/>
            <person name="Ma J."/>
        </authorList>
    </citation>
    <scope>NUCLEOTIDE SEQUENCE [LARGE SCALE GENOMIC DNA]</scope>
    <source>
        <strain evidence="4">CCUG 49018</strain>
    </source>
</reference>
<dbReference type="RefSeq" id="WP_103379934.1">
    <property type="nucleotide sequence ID" value="NZ_BAABKS010000006.1"/>
</dbReference>
<evidence type="ECO:0000313" key="3">
    <source>
        <dbReference type="EMBL" id="MFD1234570.1"/>
    </source>
</evidence>
<dbReference type="Pfam" id="PF00364">
    <property type="entry name" value="Biotin_lipoyl"/>
    <property type="match status" value="1"/>
</dbReference>